<gene>
    <name evidence="1" type="ORF">rsdtw13_11640</name>
</gene>
<organism evidence="1 2">
    <name type="scientific">Inconstantimicrobium mannanitabidum</name>
    <dbReference type="NCBI Taxonomy" id="1604901"/>
    <lineage>
        <taxon>Bacteria</taxon>
        <taxon>Bacillati</taxon>
        <taxon>Bacillota</taxon>
        <taxon>Clostridia</taxon>
        <taxon>Eubacteriales</taxon>
        <taxon>Clostridiaceae</taxon>
        <taxon>Inconstantimicrobium</taxon>
    </lineage>
</organism>
<evidence type="ECO:0000313" key="2">
    <source>
        <dbReference type="Proteomes" id="UP001058074"/>
    </source>
</evidence>
<reference evidence="1" key="1">
    <citation type="journal article" date="2025" name="Int. J. Syst. Evol. Microbiol.">
        <title>Inconstantimicrobium mannanitabidum sp. nov., a novel member of the family Clostridiaceae isolated from anoxic soil under the treatment of reductive soil disinfestation.</title>
        <authorList>
            <person name="Ueki A."/>
            <person name="Tonouchi A."/>
            <person name="Honma S."/>
            <person name="Kaku N."/>
            <person name="Ueki K."/>
        </authorList>
    </citation>
    <scope>NUCLEOTIDE SEQUENCE</scope>
    <source>
        <strain evidence="1">TW13</strain>
    </source>
</reference>
<proteinExistence type="predicted"/>
<keyword evidence="2" id="KW-1185">Reference proteome</keyword>
<accession>A0ACB5RA44</accession>
<keyword evidence="1" id="KW-0645">Protease</keyword>
<keyword evidence="1" id="KW-0121">Carboxypeptidase</keyword>
<keyword evidence="1" id="KW-0378">Hydrolase</keyword>
<protein>
    <submittedName>
        <fullName evidence="1">D-alanyl-D-alanine carboxypeptidase</fullName>
    </submittedName>
</protein>
<dbReference type="Proteomes" id="UP001058074">
    <property type="component" value="Unassembled WGS sequence"/>
</dbReference>
<comment type="caution">
    <text evidence="1">The sequence shown here is derived from an EMBL/GenBank/DDBJ whole genome shotgun (WGS) entry which is preliminary data.</text>
</comment>
<evidence type="ECO:0000313" key="1">
    <source>
        <dbReference type="EMBL" id="GKX65906.1"/>
    </source>
</evidence>
<name>A0ACB5RA44_9CLOT</name>
<sequence>MKKGFKKIKVFSIIVIIICIFWYAIGSTILKSRNIKINGFSIGLDDDKAGIQAANVSVRPELLLVNREHCLSEDYIPKGLKIPNIPFSKTAENEEKHVATLIVNPLETLVGAARSEGIILLGNSGYRSYESQERTYNNRIKSQGQKLADEYVAKPGLSEHQTGLCIDLTNKAGYFLGSKEARWLAANCYRFGFIIRYPAEKKSITGTEYEPWHIRYVGKKAAKYIHDNGLTLEEYLEK</sequence>
<dbReference type="EMBL" id="BROD01000001">
    <property type="protein sequence ID" value="GKX65906.1"/>
    <property type="molecule type" value="Genomic_DNA"/>
</dbReference>